<dbReference type="Proteomes" id="UP001642464">
    <property type="component" value="Unassembled WGS sequence"/>
</dbReference>
<comment type="caution">
    <text evidence="1">The sequence shown here is derived from an EMBL/GenBank/DDBJ whole genome shotgun (WGS) entry which is preliminary data.</text>
</comment>
<proteinExistence type="predicted"/>
<name>A0ABP0KNJ5_9DINO</name>
<protein>
    <recommendedName>
        <fullName evidence="3">Rab3 GTPase-activating protein catalytic subunit</fullName>
    </recommendedName>
</protein>
<feature type="non-terminal residue" evidence="1">
    <location>
        <position position="179"/>
    </location>
</feature>
<gene>
    <name evidence="1" type="ORF">SCF082_LOCUS18356</name>
</gene>
<organism evidence="1 2">
    <name type="scientific">Durusdinium trenchii</name>
    <dbReference type="NCBI Taxonomy" id="1381693"/>
    <lineage>
        <taxon>Eukaryota</taxon>
        <taxon>Sar</taxon>
        <taxon>Alveolata</taxon>
        <taxon>Dinophyceae</taxon>
        <taxon>Suessiales</taxon>
        <taxon>Symbiodiniaceae</taxon>
        <taxon>Durusdinium</taxon>
    </lineage>
</organism>
<evidence type="ECO:0000313" key="2">
    <source>
        <dbReference type="Proteomes" id="UP001642464"/>
    </source>
</evidence>
<evidence type="ECO:0008006" key="3">
    <source>
        <dbReference type="Google" id="ProtNLM"/>
    </source>
</evidence>
<accession>A0ABP0KNJ5</accession>
<keyword evidence="2" id="KW-1185">Reference proteome</keyword>
<sequence>AFQEEKKRLLELMMARETFESCPEFLENWERIKKELSLPPDYTARQVWGVLPDLETFGSKCTFPKLGRWFSWNQAAEEQLKEWTALKCVLAYHFGHDAALDPDEAQHKRTLERMVQEDARNAGHDVKSPDDNLVQLMKLSDSWNSEPHLKKTAAIAISRDSQLVDLLQSMDFEDTACKT</sequence>
<evidence type="ECO:0000313" key="1">
    <source>
        <dbReference type="EMBL" id="CAK9028410.1"/>
    </source>
</evidence>
<dbReference type="EMBL" id="CAXAMM010012236">
    <property type="protein sequence ID" value="CAK9028410.1"/>
    <property type="molecule type" value="Genomic_DNA"/>
</dbReference>
<feature type="non-terminal residue" evidence="1">
    <location>
        <position position="1"/>
    </location>
</feature>
<reference evidence="1 2" key="1">
    <citation type="submission" date="2024-02" db="EMBL/GenBank/DDBJ databases">
        <authorList>
            <person name="Chen Y."/>
            <person name="Shah S."/>
            <person name="Dougan E. K."/>
            <person name="Thang M."/>
            <person name="Chan C."/>
        </authorList>
    </citation>
    <scope>NUCLEOTIDE SEQUENCE [LARGE SCALE GENOMIC DNA]</scope>
</reference>